<name>A0A6L9W3Z4_9ACTN</name>
<dbReference type="InterPro" id="IPR003719">
    <property type="entry name" value="Phenazine_PhzF-like"/>
</dbReference>
<dbReference type="NCBIfam" id="TIGR00654">
    <property type="entry name" value="PhzF_family"/>
    <property type="match status" value="1"/>
</dbReference>
<dbReference type="PIRSF" id="PIRSF016184">
    <property type="entry name" value="PhzC_PhzF"/>
    <property type="match status" value="1"/>
</dbReference>
<dbReference type="PANTHER" id="PTHR13774">
    <property type="entry name" value="PHENAZINE BIOSYNTHESIS PROTEIN"/>
    <property type="match status" value="1"/>
</dbReference>
<protein>
    <submittedName>
        <fullName evidence="2">PhzF family phenazine biosynthesis protein</fullName>
    </submittedName>
</protein>
<feature type="active site" evidence="1">
    <location>
        <position position="50"/>
    </location>
</feature>
<reference evidence="2 3" key="1">
    <citation type="submission" date="2019-12" db="EMBL/GenBank/DDBJ databases">
        <title>the WGS of Blastococcus saxobsidens 67B17.</title>
        <authorList>
            <person name="Jiang Z."/>
        </authorList>
    </citation>
    <scope>NUCLEOTIDE SEQUENCE [LARGE SCALE GENOMIC DNA]</scope>
    <source>
        <strain evidence="2 3">67B17</strain>
    </source>
</reference>
<sequence>MTAREQLDYEVVDVFAPHPFSGNQLAVVLDAGDLTTQQCQALAAEFGYSESTFVSAPSGPDADYRVRIFTPRTELPFAGHPSVGTAHTLVRLGRLPAGTLRQECGAGVVEVEVADDGARLSGGAVSLRPGPDPAALAAAVGLDPGDVTGRSAHLVGCGIDFAQLEVRPAALERAVPDGAALDALLPGVEGGVSVLAWDPGTATGTVRVFAAGLDWQEDPATGSAALGTGIWLAAEGLAGEGVTDYRLAQGAALGRPSVLECTVTAAGGSAVAVTVRGAVVPVASGRIRIPS</sequence>
<dbReference type="RefSeq" id="WP_163205557.1">
    <property type="nucleotide sequence ID" value="NZ_JAAGWG010000016.1"/>
</dbReference>
<dbReference type="SUPFAM" id="SSF54506">
    <property type="entry name" value="Diaminopimelate epimerase-like"/>
    <property type="match status" value="1"/>
</dbReference>
<evidence type="ECO:0000313" key="3">
    <source>
        <dbReference type="Proteomes" id="UP000479241"/>
    </source>
</evidence>
<comment type="caution">
    <text evidence="2">The sequence shown here is derived from an EMBL/GenBank/DDBJ whole genome shotgun (WGS) entry which is preliminary data.</text>
</comment>
<dbReference type="AlphaFoldDB" id="A0A6L9W3Z4"/>
<evidence type="ECO:0000256" key="1">
    <source>
        <dbReference type="PIRSR" id="PIRSR016184-1"/>
    </source>
</evidence>
<gene>
    <name evidence="2" type="ORF">GCU60_12205</name>
</gene>
<accession>A0A6L9W3Z4</accession>
<organism evidence="2 3">
    <name type="scientific">Blastococcus saxobsidens</name>
    <dbReference type="NCBI Taxonomy" id="138336"/>
    <lineage>
        <taxon>Bacteria</taxon>
        <taxon>Bacillati</taxon>
        <taxon>Actinomycetota</taxon>
        <taxon>Actinomycetes</taxon>
        <taxon>Geodermatophilales</taxon>
        <taxon>Geodermatophilaceae</taxon>
        <taxon>Blastococcus</taxon>
    </lineage>
</organism>
<evidence type="ECO:0000313" key="2">
    <source>
        <dbReference type="EMBL" id="NEK86509.1"/>
    </source>
</evidence>
<dbReference type="GO" id="GO:0005737">
    <property type="term" value="C:cytoplasm"/>
    <property type="evidence" value="ECO:0007669"/>
    <property type="project" value="TreeGrafter"/>
</dbReference>
<dbReference type="Gene3D" id="3.10.310.10">
    <property type="entry name" value="Diaminopimelate Epimerase, Chain A, domain 1"/>
    <property type="match status" value="2"/>
</dbReference>
<dbReference type="GO" id="GO:0016853">
    <property type="term" value="F:isomerase activity"/>
    <property type="evidence" value="ECO:0007669"/>
    <property type="project" value="TreeGrafter"/>
</dbReference>
<proteinExistence type="predicted"/>
<dbReference type="EMBL" id="JAAGWG010000016">
    <property type="protein sequence ID" value="NEK86509.1"/>
    <property type="molecule type" value="Genomic_DNA"/>
</dbReference>
<dbReference type="Proteomes" id="UP000479241">
    <property type="component" value="Unassembled WGS sequence"/>
</dbReference>
<dbReference type="PANTHER" id="PTHR13774:SF32">
    <property type="entry name" value="ANTISENSE-ENHANCING SEQUENCE 1"/>
    <property type="match status" value="1"/>
</dbReference>
<dbReference type="Pfam" id="PF02567">
    <property type="entry name" value="PhzC-PhzF"/>
    <property type="match status" value="1"/>
</dbReference>